<proteinExistence type="predicted"/>
<keyword evidence="2" id="KW-1185">Reference proteome</keyword>
<dbReference type="EMBL" id="RHFK02000016">
    <property type="protein sequence ID" value="TWW63921.1"/>
    <property type="molecule type" value="Genomic_DNA"/>
</dbReference>
<accession>A0A5C6NBU7</accession>
<evidence type="ECO:0000313" key="2">
    <source>
        <dbReference type="Proteomes" id="UP000324091"/>
    </source>
</evidence>
<reference evidence="1 2" key="1">
    <citation type="submission" date="2019-04" db="EMBL/GenBank/DDBJ databases">
        <title>Chromosome genome assembly for Takifugu flavidus.</title>
        <authorList>
            <person name="Xiao S."/>
        </authorList>
    </citation>
    <scope>NUCLEOTIDE SEQUENCE [LARGE SCALE GENOMIC DNA]</scope>
    <source>
        <strain evidence="1">HTHZ2018</strain>
        <tissue evidence="1">Muscle</tissue>
    </source>
</reference>
<gene>
    <name evidence="1" type="ORF">D4764_03G0009290</name>
</gene>
<dbReference type="AlphaFoldDB" id="A0A5C6NBU7"/>
<dbReference type="Proteomes" id="UP000324091">
    <property type="component" value="Chromosome 3"/>
</dbReference>
<organism evidence="1 2">
    <name type="scientific">Takifugu flavidus</name>
    <name type="common">sansaifugu</name>
    <dbReference type="NCBI Taxonomy" id="433684"/>
    <lineage>
        <taxon>Eukaryota</taxon>
        <taxon>Metazoa</taxon>
        <taxon>Chordata</taxon>
        <taxon>Craniata</taxon>
        <taxon>Vertebrata</taxon>
        <taxon>Euteleostomi</taxon>
        <taxon>Actinopterygii</taxon>
        <taxon>Neopterygii</taxon>
        <taxon>Teleostei</taxon>
        <taxon>Neoteleostei</taxon>
        <taxon>Acanthomorphata</taxon>
        <taxon>Eupercaria</taxon>
        <taxon>Tetraodontiformes</taxon>
        <taxon>Tetradontoidea</taxon>
        <taxon>Tetraodontidae</taxon>
        <taxon>Takifugu</taxon>
    </lineage>
</organism>
<protein>
    <submittedName>
        <fullName evidence="1">Uncharacterized protein</fullName>
    </submittedName>
</protein>
<comment type="caution">
    <text evidence="1">The sequence shown here is derived from an EMBL/GenBank/DDBJ whole genome shotgun (WGS) entry which is preliminary data.</text>
</comment>
<name>A0A5C6NBU7_9TELE</name>
<sequence>MVYLGVQEFQDMVNQVFQVLKVTKGILVSLDFQEQREIKVMQVFPVSLASLDKVVCLDYQVFQENQAYQEWMGNQDQGVFRGRLAPKVNMVLGVYQVPLVVEDHLVYEERWGNQEREVTKGHKVYQDFQDLGDQLGLLGCLGKKAKLAFLVDLATLERENQDSLAMWALKVARGKPVPPDFQGHRDFQDHQGLQDFLLHLPIADKFFQRLAQTAARSKST</sequence>
<evidence type="ECO:0000313" key="1">
    <source>
        <dbReference type="EMBL" id="TWW63921.1"/>
    </source>
</evidence>